<accession>A0A8J6NXV7</accession>
<dbReference type="EMBL" id="JACNIG010000470">
    <property type="protein sequence ID" value="MBC8434623.1"/>
    <property type="molecule type" value="Genomic_DNA"/>
</dbReference>
<dbReference type="PANTHER" id="PTHR43398">
    <property type="entry name" value="DOLICHOL-PHOSPHATE MANNOSYLTRANSFERASE SUBUNIT 1"/>
    <property type="match status" value="1"/>
</dbReference>
<evidence type="ECO:0000259" key="4">
    <source>
        <dbReference type="Pfam" id="PF00535"/>
    </source>
</evidence>
<dbReference type="Gene3D" id="3.90.550.10">
    <property type="entry name" value="Spore Coat Polysaccharide Biosynthesis Protein SpsA, Chain A"/>
    <property type="match status" value="1"/>
</dbReference>
<dbReference type="GO" id="GO:0004582">
    <property type="term" value="F:dolichyl-phosphate beta-D-mannosyltransferase activity"/>
    <property type="evidence" value="ECO:0007669"/>
    <property type="project" value="InterPro"/>
</dbReference>
<feature type="domain" description="Glycosyltransferase 2-like" evidence="4">
    <location>
        <begin position="11"/>
        <end position="139"/>
    </location>
</feature>
<dbReference type="GO" id="GO:0006488">
    <property type="term" value="P:dolichol-linked oligosaccharide biosynthetic process"/>
    <property type="evidence" value="ECO:0007669"/>
    <property type="project" value="TreeGrafter"/>
</dbReference>
<dbReference type="InterPro" id="IPR029044">
    <property type="entry name" value="Nucleotide-diphossugar_trans"/>
</dbReference>
<dbReference type="GO" id="GO:0035269">
    <property type="term" value="P:protein O-linked glycosylation via mannose"/>
    <property type="evidence" value="ECO:0007669"/>
    <property type="project" value="TreeGrafter"/>
</dbReference>
<dbReference type="PANTHER" id="PTHR43398:SF1">
    <property type="entry name" value="DOLICHOL-PHOSPHATE MANNOSYLTRANSFERASE SUBUNIT 1"/>
    <property type="match status" value="1"/>
</dbReference>
<evidence type="ECO:0000256" key="2">
    <source>
        <dbReference type="ARBA" id="ARBA00022676"/>
    </source>
</evidence>
<evidence type="ECO:0000313" key="6">
    <source>
        <dbReference type="Proteomes" id="UP000605201"/>
    </source>
</evidence>
<keyword evidence="2" id="KW-0328">Glycosyltransferase</keyword>
<sequence length="259" mass="29511">MQSFDKRPIASIILPTYNEKENITRLIKALYGLLNMPVEFLVVDDNSPDGTADEVKYLSSHLPNVRLLLRTKERGLTSAIQCGIDESRGEVVVWMDCDLSMPPETVPELVLQILVHHMDVAIGSRYVPKGSYELAQGEQILSRVNKHLSRILNWTAQKASGVNFYDWTSGFIAIRATIIKSLRLHGDYGEYFINLMTNIIAMDLEYVEVPYTFLPREYGKSKTTDYLSGYIRRGLRYLPAVLAIRRVIRTSTKLQHLSD</sequence>
<organism evidence="5 6">
    <name type="scientific">Candidatus Desulfatibia vada</name>
    <dbReference type="NCBI Taxonomy" id="2841696"/>
    <lineage>
        <taxon>Bacteria</taxon>
        <taxon>Pseudomonadati</taxon>
        <taxon>Thermodesulfobacteriota</taxon>
        <taxon>Desulfobacteria</taxon>
        <taxon>Desulfobacterales</taxon>
        <taxon>Desulfobacterales incertae sedis</taxon>
        <taxon>Candidatus Desulfatibia</taxon>
    </lineage>
</organism>
<dbReference type="SUPFAM" id="SSF53448">
    <property type="entry name" value="Nucleotide-diphospho-sugar transferases"/>
    <property type="match status" value="1"/>
</dbReference>
<evidence type="ECO:0000256" key="3">
    <source>
        <dbReference type="ARBA" id="ARBA00022679"/>
    </source>
</evidence>
<dbReference type="GO" id="GO:0006506">
    <property type="term" value="P:GPI anchor biosynthetic process"/>
    <property type="evidence" value="ECO:0007669"/>
    <property type="project" value="TreeGrafter"/>
</dbReference>
<dbReference type="AlphaFoldDB" id="A0A8J6NXV7"/>
<proteinExistence type="inferred from homology"/>
<dbReference type="Pfam" id="PF00535">
    <property type="entry name" value="Glycos_transf_2"/>
    <property type="match status" value="1"/>
</dbReference>
<keyword evidence="3" id="KW-0808">Transferase</keyword>
<protein>
    <submittedName>
        <fullName evidence="5">Glycosyltransferase</fullName>
    </submittedName>
</protein>
<comment type="caution">
    <text evidence="5">The sequence shown here is derived from an EMBL/GenBank/DDBJ whole genome shotgun (WGS) entry which is preliminary data.</text>
</comment>
<reference evidence="5 6" key="1">
    <citation type="submission" date="2020-08" db="EMBL/GenBank/DDBJ databases">
        <title>Bridging the membrane lipid divide: bacteria of the FCB group superphylum have the potential to synthesize archaeal ether lipids.</title>
        <authorList>
            <person name="Villanueva L."/>
            <person name="Von Meijenfeldt F.A.B."/>
            <person name="Westbye A.B."/>
            <person name="Yadav S."/>
            <person name="Hopmans E.C."/>
            <person name="Dutilh B.E."/>
            <person name="Sinninghe Damste J.S."/>
        </authorList>
    </citation>
    <scope>NUCLEOTIDE SEQUENCE [LARGE SCALE GENOMIC DNA]</scope>
    <source>
        <strain evidence="5">NIOZ-UU17</strain>
    </source>
</reference>
<evidence type="ECO:0000256" key="1">
    <source>
        <dbReference type="ARBA" id="ARBA00006739"/>
    </source>
</evidence>
<dbReference type="InterPro" id="IPR039528">
    <property type="entry name" value="DPM1-like"/>
</dbReference>
<gene>
    <name evidence="5" type="ORF">H8D96_22165</name>
</gene>
<dbReference type="GO" id="GO:0016020">
    <property type="term" value="C:membrane"/>
    <property type="evidence" value="ECO:0007669"/>
    <property type="project" value="GOC"/>
</dbReference>
<dbReference type="Proteomes" id="UP000605201">
    <property type="component" value="Unassembled WGS sequence"/>
</dbReference>
<name>A0A8J6NXV7_9BACT</name>
<comment type="similarity">
    <text evidence="1">Belongs to the glycosyltransferase 2 family.</text>
</comment>
<evidence type="ECO:0000313" key="5">
    <source>
        <dbReference type="EMBL" id="MBC8434623.1"/>
    </source>
</evidence>
<dbReference type="InterPro" id="IPR001173">
    <property type="entry name" value="Glyco_trans_2-like"/>
</dbReference>